<dbReference type="SUPFAM" id="SSF46785">
    <property type="entry name" value="Winged helix' DNA-binding domain"/>
    <property type="match status" value="1"/>
</dbReference>
<dbReference type="InterPro" id="IPR036390">
    <property type="entry name" value="WH_DNA-bd_sf"/>
</dbReference>
<dbReference type="GO" id="GO:0003700">
    <property type="term" value="F:DNA-binding transcription factor activity"/>
    <property type="evidence" value="ECO:0007669"/>
    <property type="project" value="InterPro"/>
</dbReference>
<dbReference type="GO" id="GO:0003677">
    <property type="term" value="F:DNA binding"/>
    <property type="evidence" value="ECO:0007669"/>
    <property type="project" value="UniProtKB-KW"/>
</dbReference>
<feature type="domain" description="HTH gntR-type" evidence="4">
    <location>
        <begin position="10"/>
        <end position="78"/>
    </location>
</feature>
<keyword evidence="3" id="KW-0804">Transcription</keyword>
<proteinExistence type="predicted"/>
<dbReference type="PANTHER" id="PTHR38445">
    <property type="entry name" value="HTH-TYPE TRANSCRIPTIONAL REPRESSOR YTRA"/>
    <property type="match status" value="1"/>
</dbReference>
<dbReference type="InterPro" id="IPR036388">
    <property type="entry name" value="WH-like_DNA-bd_sf"/>
</dbReference>
<accession>A0A7U6GHP2</accession>
<dbReference type="SMART" id="SM00345">
    <property type="entry name" value="HTH_GNTR"/>
    <property type="match status" value="1"/>
</dbReference>
<dbReference type="OrthoDB" id="7173258at2"/>
<evidence type="ECO:0000313" key="6">
    <source>
        <dbReference type="Proteomes" id="UP000031631"/>
    </source>
</evidence>
<dbReference type="Gene3D" id="6.10.250.1220">
    <property type="match status" value="1"/>
</dbReference>
<dbReference type="KEGG" id="tbn:TBH_C0877"/>
<keyword evidence="6" id="KW-1185">Reference proteome</keyword>
<dbReference type="PROSITE" id="PS50949">
    <property type="entry name" value="HTH_GNTR"/>
    <property type="match status" value="1"/>
</dbReference>
<sequence>MADIQWREDQPIYVQIRERLVSMILDGRLSPGDALPSVRSIATELQVNPMTAMKAYQSLVDEGVVEKRRGRGMFCLEGAREKLLNMEKQRFLEQEWPHIRQRIEDLGLSVDVLMKTRGASD</sequence>
<dbReference type="EMBL" id="AP012273">
    <property type="protein sequence ID" value="BAO43811.1"/>
    <property type="molecule type" value="Genomic_DNA"/>
</dbReference>
<name>A0A7U6GHP2_9GAMM</name>
<evidence type="ECO:0000313" key="5">
    <source>
        <dbReference type="EMBL" id="BAO43811.1"/>
    </source>
</evidence>
<dbReference type="RefSeq" id="WP_041065914.1">
    <property type="nucleotide sequence ID" value="NZ_AP012273.1"/>
</dbReference>
<keyword evidence="1" id="KW-0805">Transcription regulation</keyword>
<reference evidence="5 6" key="1">
    <citation type="journal article" date="2014" name="PLoS ONE">
        <title>Physiological and genomic features of a novel sulfur-oxidizing gammaproteobacterium belonging to a previously uncultivated symbiotic lineage isolated from a hydrothermal vent.</title>
        <authorList>
            <person name="Nunoura T."/>
            <person name="Takaki Y."/>
            <person name="Kazama H."/>
            <person name="Kakuta J."/>
            <person name="Shimamura S."/>
            <person name="Makita H."/>
            <person name="Hirai M."/>
            <person name="Miyazaki M."/>
            <person name="Takai K."/>
        </authorList>
    </citation>
    <scope>NUCLEOTIDE SEQUENCE [LARGE SCALE GENOMIC DNA]</scope>
    <source>
        <strain evidence="5 6">Hiromi1</strain>
    </source>
</reference>
<dbReference type="InterPro" id="IPR000524">
    <property type="entry name" value="Tscrpt_reg_HTH_GntR"/>
</dbReference>
<dbReference type="CDD" id="cd07377">
    <property type="entry name" value="WHTH_GntR"/>
    <property type="match status" value="1"/>
</dbReference>
<dbReference type="Gene3D" id="1.10.10.10">
    <property type="entry name" value="Winged helix-like DNA-binding domain superfamily/Winged helix DNA-binding domain"/>
    <property type="match status" value="1"/>
</dbReference>
<protein>
    <submittedName>
        <fullName evidence="5">Transcriptional regulator, GntR family</fullName>
    </submittedName>
</protein>
<keyword evidence="2" id="KW-0238">DNA-binding</keyword>
<evidence type="ECO:0000259" key="4">
    <source>
        <dbReference type="PROSITE" id="PS50949"/>
    </source>
</evidence>
<gene>
    <name evidence="5" type="ORF">TBH_C0877</name>
</gene>
<dbReference type="PANTHER" id="PTHR38445:SF10">
    <property type="entry name" value="GNTR-FAMILY TRANSCRIPTIONAL REGULATOR"/>
    <property type="match status" value="1"/>
</dbReference>
<dbReference type="Pfam" id="PF00392">
    <property type="entry name" value="GntR"/>
    <property type="match status" value="1"/>
</dbReference>
<evidence type="ECO:0000256" key="3">
    <source>
        <dbReference type="ARBA" id="ARBA00023163"/>
    </source>
</evidence>
<dbReference type="Proteomes" id="UP000031631">
    <property type="component" value="Chromosome"/>
</dbReference>
<evidence type="ECO:0000256" key="2">
    <source>
        <dbReference type="ARBA" id="ARBA00023125"/>
    </source>
</evidence>
<evidence type="ECO:0000256" key="1">
    <source>
        <dbReference type="ARBA" id="ARBA00023015"/>
    </source>
</evidence>
<dbReference type="AlphaFoldDB" id="A0A7U6GHP2"/>
<organism evidence="5 6">
    <name type="scientific">Thiolapillus brandeum</name>
    <dbReference type="NCBI Taxonomy" id="1076588"/>
    <lineage>
        <taxon>Bacteria</taxon>
        <taxon>Pseudomonadati</taxon>
        <taxon>Pseudomonadota</taxon>
        <taxon>Gammaproteobacteria</taxon>
        <taxon>Chromatiales</taxon>
        <taxon>Sedimenticolaceae</taxon>
        <taxon>Thiolapillus</taxon>
    </lineage>
</organism>